<dbReference type="GeneID" id="102837803"/>
<evidence type="ECO:0000313" key="3">
    <source>
        <dbReference type="Proteomes" id="UP000504623"/>
    </source>
</evidence>
<feature type="transmembrane region" description="Helical" evidence="2">
    <location>
        <begin position="12"/>
        <end position="33"/>
    </location>
</feature>
<proteinExistence type="predicted"/>
<dbReference type="PRINTS" id="PR02077">
    <property type="entry name" value="PROTEINGAPT"/>
</dbReference>
<dbReference type="Pfam" id="PF11770">
    <property type="entry name" value="GAPT"/>
    <property type="match status" value="1"/>
</dbReference>
<gene>
    <name evidence="4" type="primary">GAPT</name>
</gene>
<dbReference type="GO" id="GO:0001782">
    <property type="term" value="P:B cell homeostasis"/>
    <property type="evidence" value="ECO:0007669"/>
    <property type="project" value="TreeGrafter"/>
</dbReference>
<reference evidence="4" key="1">
    <citation type="submission" date="2025-08" db="UniProtKB">
        <authorList>
            <consortium name="RefSeq"/>
        </authorList>
    </citation>
    <scope>IDENTIFICATION</scope>
    <source>
        <tissue evidence="4">Spleen</tissue>
    </source>
</reference>
<dbReference type="PANTHER" id="PTHR37350:SF1">
    <property type="entry name" value="PROTEIN GAPT"/>
    <property type="match status" value="1"/>
</dbReference>
<keyword evidence="2" id="KW-0472">Membrane</keyword>
<organism evidence="3 4">
    <name type="scientific">Chrysochloris asiatica</name>
    <name type="common">Cape golden mole</name>
    <dbReference type="NCBI Taxonomy" id="185453"/>
    <lineage>
        <taxon>Eukaryota</taxon>
        <taxon>Metazoa</taxon>
        <taxon>Chordata</taxon>
        <taxon>Craniata</taxon>
        <taxon>Vertebrata</taxon>
        <taxon>Euteleostomi</taxon>
        <taxon>Mammalia</taxon>
        <taxon>Eutheria</taxon>
        <taxon>Afrotheria</taxon>
        <taxon>Chrysochloridae</taxon>
        <taxon>Chrysochlorinae</taxon>
        <taxon>Chrysochloris</taxon>
    </lineage>
</organism>
<evidence type="ECO:0000313" key="4">
    <source>
        <dbReference type="RefSeq" id="XP_006875403.1"/>
    </source>
</evidence>
<keyword evidence="3" id="KW-1185">Reference proteome</keyword>
<feature type="compositionally biased region" description="Acidic residues" evidence="1">
    <location>
        <begin position="147"/>
        <end position="156"/>
    </location>
</feature>
<dbReference type="CTD" id="202309"/>
<sequence>MLNSPGDTSVACSIGIFLFLLLMFCGIGCVWHWKHPNTTRFTLPKFLRRRRSKKNEYDETPSLSHQIISPEHKISVQTQDYNSAEGTTSLHANYENVNASPPKDKEETDKEIYENTQQSNFEEHVYGNEAESNYYNVQNPSTSGATQDEDIYILPD</sequence>
<dbReference type="RefSeq" id="XP_006875403.1">
    <property type="nucleotide sequence ID" value="XM_006875341.1"/>
</dbReference>
<accession>A0A9B0X0H3</accession>
<dbReference type="AlphaFoldDB" id="A0A9B0X0H3"/>
<name>A0A9B0X0H3_CHRAS</name>
<dbReference type="PANTHER" id="PTHR37350">
    <property type="entry name" value="PROTEIN GAPT"/>
    <property type="match status" value="1"/>
</dbReference>
<keyword evidence="2" id="KW-1133">Transmembrane helix</keyword>
<evidence type="ECO:0000256" key="2">
    <source>
        <dbReference type="SAM" id="Phobius"/>
    </source>
</evidence>
<evidence type="ECO:0000256" key="1">
    <source>
        <dbReference type="SAM" id="MobiDB-lite"/>
    </source>
</evidence>
<dbReference type="InterPro" id="IPR021082">
    <property type="entry name" value="Protein_GAPT"/>
</dbReference>
<feature type="region of interest" description="Disordered" evidence="1">
    <location>
        <begin position="78"/>
        <end position="156"/>
    </location>
</feature>
<dbReference type="Proteomes" id="UP000504623">
    <property type="component" value="Unplaced"/>
</dbReference>
<protein>
    <submittedName>
        <fullName evidence="4">Protein GAPT</fullName>
    </submittedName>
</protein>
<feature type="compositionally biased region" description="Polar residues" evidence="1">
    <location>
        <begin position="130"/>
        <end position="146"/>
    </location>
</feature>
<feature type="compositionally biased region" description="Polar residues" evidence="1">
    <location>
        <begin position="78"/>
        <end position="99"/>
    </location>
</feature>
<keyword evidence="2" id="KW-0812">Transmembrane</keyword>
<dbReference type="GO" id="GO:0016020">
    <property type="term" value="C:membrane"/>
    <property type="evidence" value="ECO:0007669"/>
    <property type="project" value="InterPro"/>
</dbReference>
<feature type="compositionally biased region" description="Basic and acidic residues" evidence="1">
    <location>
        <begin position="102"/>
        <end position="113"/>
    </location>
</feature>
<dbReference type="GO" id="GO:0002322">
    <property type="term" value="P:B cell proliferation involved in immune response"/>
    <property type="evidence" value="ECO:0007669"/>
    <property type="project" value="TreeGrafter"/>
</dbReference>
<dbReference type="OrthoDB" id="9832665at2759"/>